<name>A0AAV7UVW6_PLEWA</name>
<evidence type="ECO:0000313" key="2">
    <source>
        <dbReference type="EMBL" id="KAJ1193233.1"/>
    </source>
</evidence>
<sequence>MAAQAAAVGVKTSPGGVHLHDRVPLPSAGALKAMGCPTVVTGEEVSLVSPGPVSPGDGTCVSWARSSPGILMLTGFCTATADLTAEVRSLQQRPV</sequence>
<organism evidence="2 3">
    <name type="scientific">Pleurodeles waltl</name>
    <name type="common">Iberian ribbed newt</name>
    <dbReference type="NCBI Taxonomy" id="8319"/>
    <lineage>
        <taxon>Eukaryota</taxon>
        <taxon>Metazoa</taxon>
        <taxon>Chordata</taxon>
        <taxon>Craniata</taxon>
        <taxon>Vertebrata</taxon>
        <taxon>Euteleostomi</taxon>
        <taxon>Amphibia</taxon>
        <taxon>Batrachia</taxon>
        <taxon>Caudata</taxon>
        <taxon>Salamandroidea</taxon>
        <taxon>Salamandridae</taxon>
        <taxon>Pleurodelinae</taxon>
        <taxon>Pleurodeles</taxon>
    </lineage>
</organism>
<accession>A0AAV7UVW6</accession>
<dbReference type="AlphaFoldDB" id="A0AAV7UVW6"/>
<evidence type="ECO:0000256" key="1">
    <source>
        <dbReference type="SAM" id="MobiDB-lite"/>
    </source>
</evidence>
<gene>
    <name evidence="2" type="ORF">NDU88_002537</name>
</gene>
<keyword evidence="3" id="KW-1185">Reference proteome</keyword>
<reference evidence="2" key="1">
    <citation type="journal article" date="2022" name="bioRxiv">
        <title>Sequencing and chromosome-scale assembly of the giantPleurodeles waltlgenome.</title>
        <authorList>
            <person name="Brown T."/>
            <person name="Elewa A."/>
            <person name="Iarovenko S."/>
            <person name="Subramanian E."/>
            <person name="Araus A.J."/>
            <person name="Petzold A."/>
            <person name="Susuki M."/>
            <person name="Suzuki K.-i.T."/>
            <person name="Hayashi T."/>
            <person name="Toyoda A."/>
            <person name="Oliveira C."/>
            <person name="Osipova E."/>
            <person name="Leigh N.D."/>
            <person name="Simon A."/>
            <person name="Yun M.H."/>
        </authorList>
    </citation>
    <scope>NUCLEOTIDE SEQUENCE</scope>
    <source>
        <strain evidence="2">20211129_DDA</strain>
        <tissue evidence="2">Liver</tissue>
    </source>
</reference>
<feature type="region of interest" description="Disordered" evidence="1">
    <location>
        <begin position="1"/>
        <end position="21"/>
    </location>
</feature>
<dbReference type="EMBL" id="JANPWB010000004">
    <property type="protein sequence ID" value="KAJ1193233.1"/>
    <property type="molecule type" value="Genomic_DNA"/>
</dbReference>
<evidence type="ECO:0000313" key="3">
    <source>
        <dbReference type="Proteomes" id="UP001066276"/>
    </source>
</evidence>
<proteinExistence type="predicted"/>
<dbReference type="Proteomes" id="UP001066276">
    <property type="component" value="Chromosome 2_2"/>
</dbReference>
<comment type="caution">
    <text evidence="2">The sequence shown here is derived from an EMBL/GenBank/DDBJ whole genome shotgun (WGS) entry which is preliminary data.</text>
</comment>
<protein>
    <submittedName>
        <fullName evidence="2">Uncharacterized protein</fullName>
    </submittedName>
</protein>